<evidence type="ECO:0000313" key="7">
    <source>
        <dbReference type="Proteomes" id="UP001525890"/>
    </source>
</evidence>
<dbReference type="RefSeq" id="WP_368007862.1">
    <property type="nucleotide sequence ID" value="NZ_JAMXFF010000030.1"/>
</dbReference>
<name>A0ABT2MUB6_9CYAN</name>
<keyword evidence="2" id="KW-0813">Transport</keyword>
<evidence type="ECO:0000256" key="1">
    <source>
        <dbReference type="ARBA" id="ARBA00010333"/>
    </source>
</evidence>
<sequence length="283" mass="31493">MMQPEGKRIKGFLLVVAFCLWPWGQVGNAAELAEIQQRGQLIVAVKDNIRPMGFREGSGNLQGFEIDIARRLAEELLGSPEAVELVPVENSDRLAVVMSGEVDLAIARVTATPSRSRVVYFSPPYYLDGAKIITRDPSIRQLSDLAGQAIAVLNASSTIPLLEFRLPQSQLIPVDSYQEAQRLLESGSARAFAADASILTGWVQQYPQYRLLPFQLSTQPLAVVMPKGLQYAQLHSRVNQAIAQWHQEGWLQKRAEYWGLPVVEVTPARPWSESQNPLPEHSR</sequence>
<dbReference type="Gene3D" id="3.40.190.10">
    <property type="entry name" value="Periplasmic binding protein-like II"/>
    <property type="match status" value="2"/>
</dbReference>
<comment type="caution">
    <text evidence="6">The sequence shown here is derived from an EMBL/GenBank/DDBJ whole genome shotgun (WGS) entry which is preliminary data.</text>
</comment>
<evidence type="ECO:0000259" key="5">
    <source>
        <dbReference type="SMART" id="SM00062"/>
    </source>
</evidence>
<proteinExistence type="inferred from homology"/>
<evidence type="ECO:0000256" key="2">
    <source>
        <dbReference type="ARBA" id="ARBA00022448"/>
    </source>
</evidence>
<feature type="domain" description="Solute-binding protein family 3/N-terminal" evidence="5">
    <location>
        <begin position="40"/>
        <end position="262"/>
    </location>
</feature>
<dbReference type="PROSITE" id="PS01039">
    <property type="entry name" value="SBP_BACTERIAL_3"/>
    <property type="match status" value="1"/>
</dbReference>
<protein>
    <submittedName>
        <fullName evidence="6">Transporter substrate-binding domain-containing protein</fullName>
    </submittedName>
</protein>
<evidence type="ECO:0000313" key="6">
    <source>
        <dbReference type="EMBL" id="MCT7968336.1"/>
    </source>
</evidence>
<gene>
    <name evidence="6" type="ORF">NG799_18655</name>
</gene>
<dbReference type="InterPro" id="IPR001638">
    <property type="entry name" value="Solute-binding_3/MltF_N"/>
</dbReference>
<dbReference type="InterPro" id="IPR051455">
    <property type="entry name" value="Bact_solute-bind_prot3"/>
</dbReference>
<evidence type="ECO:0000256" key="3">
    <source>
        <dbReference type="ARBA" id="ARBA00022729"/>
    </source>
</evidence>
<organism evidence="6 7">
    <name type="scientific">Laspinema palackyanum D2a</name>
    <dbReference type="NCBI Taxonomy" id="2953684"/>
    <lineage>
        <taxon>Bacteria</taxon>
        <taxon>Bacillati</taxon>
        <taxon>Cyanobacteriota</taxon>
        <taxon>Cyanophyceae</taxon>
        <taxon>Oscillatoriophycideae</taxon>
        <taxon>Oscillatoriales</taxon>
        <taxon>Laspinemataceae</taxon>
        <taxon>Laspinema</taxon>
        <taxon>Laspinema palackyanum</taxon>
    </lineage>
</organism>
<comment type="similarity">
    <text evidence="1 4">Belongs to the bacterial solute-binding protein 3 family.</text>
</comment>
<dbReference type="Proteomes" id="UP001525890">
    <property type="component" value="Unassembled WGS sequence"/>
</dbReference>
<dbReference type="PANTHER" id="PTHR30085">
    <property type="entry name" value="AMINO ACID ABC TRANSPORTER PERMEASE"/>
    <property type="match status" value="1"/>
</dbReference>
<evidence type="ECO:0000256" key="4">
    <source>
        <dbReference type="RuleBase" id="RU003744"/>
    </source>
</evidence>
<dbReference type="EMBL" id="JAMXFF010000030">
    <property type="protein sequence ID" value="MCT7968336.1"/>
    <property type="molecule type" value="Genomic_DNA"/>
</dbReference>
<keyword evidence="3" id="KW-0732">Signal</keyword>
<accession>A0ABT2MUB6</accession>
<reference evidence="6 7" key="1">
    <citation type="journal article" date="2022" name="Front. Microbiol.">
        <title>High genomic differentiation and limited gene flow indicate recent cryptic speciation within the genus Laspinema (cyanobacteria).</title>
        <authorList>
            <person name="Stanojkovic A."/>
            <person name="Skoupy S."/>
            <person name="Skaloud P."/>
            <person name="Dvorak P."/>
        </authorList>
    </citation>
    <scope>NUCLEOTIDE SEQUENCE [LARGE SCALE GENOMIC DNA]</scope>
    <source>
        <strain evidence="6 7">D2a</strain>
    </source>
</reference>
<dbReference type="InterPro" id="IPR018313">
    <property type="entry name" value="SBP_3_CS"/>
</dbReference>
<dbReference type="PANTHER" id="PTHR30085:SF6">
    <property type="entry name" value="ABC TRANSPORTER GLUTAMINE-BINDING PROTEIN GLNH"/>
    <property type="match status" value="1"/>
</dbReference>
<dbReference type="SMART" id="SM00062">
    <property type="entry name" value="PBPb"/>
    <property type="match status" value="1"/>
</dbReference>
<dbReference type="Pfam" id="PF00497">
    <property type="entry name" value="SBP_bac_3"/>
    <property type="match status" value="1"/>
</dbReference>
<keyword evidence="7" id="KW-1185">Reference proteome</keyword>
<dbReference type="SUPFAM" id="SSF53850">
    <property type="entry name" value="Periplasmic binding protein-like II"/>
    <property type="match status" value="1"/>
</dbReference>
<dbReference type="CDD" id="cd01000">
    <property type="entry name" value="PBP2_Cys_DEBP_like"/>
    <property type="match status" value="1"/>
</dbReference>